<dbReference type="Pfam" id="PF07228">
    <property type="entry name" value="SpoIIE"/>
    <property type="match status" value="1"/>
</dbReference>
<gene>
    <name evidence="4" type="ORF">HCJ92_01245</name>
</gene>
<dbReference type="PANTHER" id="PTHR43156">
    <property type="entry name" value="STAGE II SPORULATION PROTEIN E-RELATED"/>
    <property type="match status" value="1"/>
</dbReference>
<organism evidence="4 5">
    <name type="scientific">Streptomyces spiramenti</name>
    <dbReference type="NCBI Taxonomy" id="2720606"/>
    <lineage>
        <taxon>Bacteria</taxon>
        <taxon>Bacillati</taxon>
        <taxon>Actinomycetota</taxon>
        <taxon>Actinomycetes</taxon>
        <taxon>Kitasatosporales</taxon>
        <taxon>Streptomycetaceae</taxon>
        <taxon>Streptomyces</taxon>
    </lineage>
</organism>
<dbReference type="Proteomes" id="UP000746503">
    <property type="component" value="Unassembled WGS sequence"/>
</dbReference>
<evidence type="ECO:0000313" key="5">
    <source>
        <dbReference type="Proteomes" id="UP000746503"/>
    </source>
</evidence>
<evidence type="ECO:0000259" key="3">
    <source>
        <dbReference type="SMART" id="SM00331"/>
    </source>
</evidence>
<evidence type="ECO:0000313" key="4">
    <source>
        <dbReference type="EMBL" id="NJP64946.1"/>
    </source>
</evidence>
<feature type="region of interest" description="Disordered" evidence="2">
    <location>
        <begin position="1"/>
        <end position="20"/>
    </location>
</feature>
<dbReference type="PANTHER" id="PTHR43156:SF2">
    <property type="entry name" value="STAGE II SPORULATION PROTEIN E"/>
    <property type="match status" value="1"/>
</dbReference>
<evidence type="ECO:0000256" key="1">
    <source>
        <dbReference type="ARBA" id="ARBA00022801"/>
    </source>
</evidence>
<keyword evidence="5" id="KW-1185">Reference proteome</keyword>
<comment type="caution">
    <text evidence="4">The sequence shown here is derived from an EMBL/GenBank/DDBJ whole genome shotgun (WGS) entry which is preliminary data.</text>
</comment>
<dbReference type="SUPFAM" id="SSF55781">
    <property type="entry name" value="GAF domain-like"/>
    <property type="match status" value="1"/>
</dbReference>
<reference evidence="4 5" key="1">
    <citation type="submission" date="2020-03" db="EMBL/GenBank/DDBJ databases">
        <title>Draft genome of Streptomyces sp. ventii, isolated from the Axial Seamount in the Pacific Ocean, and resequencing of the two type strains Streptomyces lonarensis strain NCL 716 and Streptomyces bohaiensis strain 11A07.</title>
        <authorList>
            <person name="Loughran R.M."/>
            <person name="Pfannmuller K.M."/>
            <person name="Wasson B.J."/>
            <person name="Deadmond M.C."/>
            <person name="Paddock B.E."/>
            <person name="Koyack M.J."/>
            <person name="Gallegos D.A."/>
            <person name="Mitchell E.A."/>
            <person name="Ushijima B."/>
            <person name="Saw J.H."/>
            <person name="Mcphail K.L."/>
            <person name="Videau P."/>
        </authorList>
    </citation>
    <scope>NUCLEOTIDE SEQUENCE [LARGE SCALE GENOMIC DNA]</scope>
    <source>
        <strain evidence="5">5675061</strain>
    </source>
</reference>
<dbReference type="SMART" id="SM00331">
    <property type="entry name" value="PP2C_SIG"/>
    <property type="match status" value="1"/>
</dbReference>
<accession>A0ABX1AH32</accession>
<dbReference type="Gene3D" id="3.60.40.10">
    <property type="entry name" value="PPM-type phosphatase domain"/>
    <property type="match status" value="1"/>
</dbReference>
<dbReference type="Gene3D" id="3.30.450.40">
    <property type="match status" value="1"/>
</dbReference>
<dbReference type="InterPro" id="IPR052016">
    <property type="entry name" value="Bact_Sigma-Reg"/>
</dbReference>
<dbReference type="InterPro" id="IPR036457">
    <property type="entry name" value="PPM-type-like_dom_sf"/>
</dbReference>
<dbReference type="RefSeq" id="WP_167931469.1">
    <property type="nucleotide sequence ID" value="NZ_JAAVJB010000004.1"/>
</dbReference>
<dbReference type="InterPro" id="IPR001932">
    <property type="entry name" value="PPM-type_phosphatase-like_dom"/>
</dbReference>
<feature type="domain" description="PPM-type phosphatase" evidence="3">
    <location>
        <begin position="243"/>
        <end position="476"/>
    </location>
</feature>
<dbReference type="EMBL" id="JAAVJB010000004">
    <property type="protein sequence ID" value="NJP64946.1"/>
    <property type="molecule type" value="Genomic_DNA"/>
</dbReference>
<proteinExistence type="predicted"/>
<sequence>MSSSSLPNVTGIHPPLTLTAHTPGRAATAARGLRGVTGAAGAMQDRMASWISDLTTLHDLSERLPRTRTVEEAVHETLRAGASLAGARRGLIALRPPDSGGHDRLVGLGLDSADLGDLETVPRESASHSRLLDALSGACPGEIACDDIAADVELHPRHREVAARLGCAASYAQPLADADGGRLGAAVWFYDEPARPDERRRHLLGLYLRQAGQHIANRIELDRARHDARELHQGLLGRRLPVVPGVTLAVRHGGAAAGGGVFYDALRLPDDALGLAVGTVSGSGPATTAAMGRLLAGLRAYAVMEGEDPVAVLSDLELLLRVTESARCATALYGYAEPATRRVVLASAGHPPPLVVGSARVEFAETTLSAPLAMLSCWEAPSVELELAPGETLLLYNEGLLHATGEPLDLAFSRLHDVVAQTPAELRREPGALAEHVRGELLSAAVPRTGSAAGAEGAAAPGGASAGRETVLLAARFDARG</sequence>
<keyword evidence="1" id="KW-0378">Hydrolase</keyword>
<evidence type="ECO:0000256" key="2">
    <source>
        <dbReference type="SAM" id="MobiDB-lite"/>
    </source>
</evidence>
<dbReference type="InterPro" id="IPR029016">
    <property type="entry name" value="GAF-like_dom_sf"/>
</dbReference>
<protein>
    <submittedName>
        <fullName evidence="4">Serine/threonine-protein phosphatase</fullName>
    </submittedName>
</protein>
<name>A0ABX1AH32_9ACTN</name>